<dbReference type="STRING" id="34690.A0A182UF61"/>
<dbReference type="CDD" id="cd03079">
    <property type="entry name" value="GST_N_Metaxin2"/>
    <property type="match status" value="1"/>
</dbReference>
<feature type="domain" description="Thioredoxin-like fold" evidence="2">
    <location>
        <begin position="445"/>
        <end position="545"/>
    </location>
</feature>
<dbReference type="GO" id="GO:0001401">
    <property type="term" value="C:SAM complex"/>
    <property type="evidence" value="ECO:0007669"/>
    <property type="project" value="TreeGrafter"/>
</dbReference>
<evidence type="ECO:0000259" key="1">
    <source>
        <dbReference type="Pfam" id="PF17171"/>
    </source>
</evidence>
<dbReference type="EnsemblMetazoa" id="AMEC019281-RA">
    <property type="protein sequence ID" value="AMEC019281-PA"/>
    <property type="gene ID" value="AMEC019281"/>
</dbReference>
<dbReference type="InterPro" id="IPR036282">
    <property type="entry name" value="Glutathione-S-Trfase_C_sf"/>
</dbReference>
<organism evidence="3 4">
    <name type="scientific">Anopheles melas</name>
    <dbReference type="NCBI Taxonomy" id="34690"/>
    <lineage>
        <taxon>Eukaryota</taxon>
        <taxon>Metazoa</taxon>
        <taxon>Ecdysozoa</taxon>
        <taxon>Arthropoda</taxon>
        <taxon>Hexapoda</taxon>
        <taxon>Insecta</taxon>
        <taxon>Pterygota</taxon>
        <taxon>Neoptera</taxon>
        <taxon>Endopterygota</taxon>
        <taxon>Diptera</taxon>
        <taxon>Nematocera</taxon>
        <taxon>Culicoidea</taxon>
        <taxon>Culicidae</taxon>
        <taxon>Anophelinae</taxon>
        <taxon>Anopheles</taxon>
    </lineage>
</organism>
<feature type="domain" description="Metaxin glutathione S-transferase" evidence="1">
    <location>
        <begin position="598"/>
        <end position="659"/>
    </location>
</feature>
<dbReference type="InterPro" id="IPR033468">
    <property type="entry name" value="Metaxin_GST"/>
</dbReference>
<evidence type="ECO:0000313" key="3">
    <source>
        <dbReference type="EnsemblMetazoa" id="AMEC019281-PA"/>
    </source>
</evidence>
<dbReference type="Proteomes" id="UP000075902">
    <property type="component" value="Unassembled WGS sequence"/>
</dbReference>
<dbReference type="Pfam" id="PF17172">
    <property type="entry name" value="GST_N_4"/>
    <property type="match status" value="1"/>
</dbReference>
<dbReference type="InterPro" id="IPR012336">
    <property type="entry name" value="Thioredoxin-like_fold"/>
</dbReference>
<dbReference type="SUPFAM" id="SSF47616">
    <property type="entry name" value="GST C-terminal domain-like"/>
    <property type="match status" value="1"/>
</dbReference>
<protein>
    <recommendedName>
        <fullName evidence="5">GST C-terminal domain-containing protein</fullName>
    </recommendedName>
</protein>
<dbReference type="PANTHER" id="PTHR12289:SF38">
    <property type="entry name" value="METAXIN-2"/>
    <property type="match status" value="1"/>
</dbReference>
<dbReference type="PANTHER" id="PTHR12289">
    <property type="entry name" value="METAXIN RELATED"/>
    <property type="match status" value="1"/>
</dbReference>
<dbReference type="Pfam" id="PF17171">
    <property type="entry name" value="GST_C_6"/>
    <property type="match status" value="1"/>
</dbReference>
<dbReference type="Gene3D" id="1.20.1050.10">
    <property type="match status" value="1"/>
</dbReference>
<dbReference type="VEuPathDB" id="VectorBase:AMEC019281"/>
<evidence type="ECO:0008006" key="5">
    <source>
        <dbReference type="Google" id="ProtNLM"/>
    </source>
</evidence>
<evidence type="ECO:0000313" key="4">
    <source>
        <dbReference type="Proteomes" id="UP000075902"/>
    </source>
</evidence>
<dbReference type="AlphaFoldDB" id="A0A182UF61"/>
<proteinExistence type="predicted"/>
<sequence>MIFWKTEGILCKENEKSGNDISGLNPSFYLTTDFILHLNELIKHLAVYALDDTVDSRHALDHAGAMWNHTEAVLEELLQRSASDNATNVSLHEALDAIRRERIHFMTRVSADIDATALIERSGNYPAAITHTMQSSVHGLTNVSANLLRVLAGTSERAGRANPTNATIGLFLDVFNRTIVNTQENFQTQINRALRRVKARLASLDATTALGQYLMKLAELYALQKSDIKTKLALIGMSVSDKMEAFSTMVDSQLTAGQTGLLTDAATSSGHQLLYLCLKRYVYSYFDEARAVAKLLHCGEPELSTLQYLVTVAGPILERAAISDSSATKMNAICSSTVCTDFYYLSLGDQILLVDSRIQSYVAFIHSELAELELRVYTCVQAASMDIDAYVTSIRSRFGVCLTSGNLSFDDLTTLIPYTAMKDWPRDAVLYQPYEEEQILLAENASCLAVRTYLKMLNLPVALEQRANAEFMSPGGKRTKLPVLRVENFIYAEFDHIVTFLEKNFNKSLSAPLTSEEKDQMRSTNCLVEHLFTTAEQYVSWIDPDVRNTVTKKRNGCVFPFPLNHVQNWRKESAVRRQLRMADYLHEGIDTIMGEVDHLCQDLSSRLSDKRYFFGDSPTELDALVFGHLYSIFTMKLPNNVLALTIHKYSNLNQFCKNIDETYFSVKGNRGTMFMLVSSWNSSLHAYGIEIVDTLADERQL</sequence>
<reference evidence="4" key="1">
    <citation type="submission" date="2014-01" db="EMBL/GenBank/DDBJ databases">
        <title>The Genome Sequence of Anopheles melas CM1001059_A (V2).</title>
        <authorList>
            <consortium name="The Broad Institute Genomics Platform"/>
            <person name="Neafsey D.E."/>
            <person name="Besansky N."/>
            <person name="Howell P."/>
            <person name="Walton C."/>
            <person name="Young S.K."/>
            <person name="Zeng Q."/>
            <person name="Gargeya S."/>
            <person name="Fitzgerald M."/>
            <person name="Haas B."/>
            <person name="Abouelleil A."/>
            <person name="Allen A.W."/>
            <person name="Alvarado L."/>
            <person name="Arachchi H.M."/>
            <person name="Berlin A.M."/>
            <person name="Chapman S.B."/>
            <person name="Gainer-Dewar J."/>
            <person name="Goldberg J."/>
            <person name="Griggs A."/>
            <person name="Gujja S."/>
            <person name="Hansen M."/>
            <person name="Howarth C."/>
            <person name="Imamovic A."/>
            <person name="Ireland A."/>
            <person name="Larimer J."/>
            <person name="McCowan C."/>
            <person name="Murphy C."/>
            <person name="Pearson M."/>
            <person name="Poon T.W."/>
            <person name="Priest M."/>
            <person name="Roberts A."/>
            <person name="Saif S."/>
            <person name="Shea T."/>
            <person name="Sisk P."/>
            <person name="Sykes S."/>
            <person name="Wortman J."/>
            <person name="Nusbaum C."/>
            <person name="Birren B."/>
        </authorList>
    </citation>
    <scope>NUCLEOTIDE SEQUENCE [LARGE SCALE GENOMIC DNA]</scope>
    <source>
        <strain evidence="4">CM1001059</strain>
    </source>
</reference>
<name>A0A182UF61_9DIPT</name>
<dbReference type="InterPro" id="IPR050931">
    <property type="entry name" value="Mito_Protein_Transport_Metaxin"/>
</dbReference>
<evidence type="ECO:0000259" key="2">
    <source>
        <dbReference type="Pfam" id="PF17172"/>
    </source>
</evidence>
<reference evidence="3" key="2">
    <citation type="submission" date="2020-05" db="UniProtKB">
        <authorList>
            <consortium name="EnsemblMetazoa"/>
        </authorList>
    </citation>
    <scope>IDENTIFICATION</scope>
    <source>
        <strain evidence="3">CM1001059</strain>
    </source>
</reference>
<accession>A0A182UF61</accession>
<dbReference type="GO" id="GO:0007005">
    <property type="term" value="P:mitochondrion organization"/>
    <property type="evidence" value="ECO:0007669"/>
    <property type="project" value="TreeGrafter"/>
</dbReference>
<keyword evidence="4" id="KW-1185">Reference proteome</keyword>